<evidence type="ECO:0000256" key="7">
    <source>
        <dbReference type="ARBA" id="ARBA00023136"/>
    </source>
</evidence>
<evidence type="ECO:0000256" key="8">
    <source>
        <dbReference type="SAM" id="Phobius"/>
    </source>
</evidence>
<feature type="transmembrane region" description="Helical" evidence="8">
    <location>
        <begin position="356"/>
        <end position="379"/>
    </location>
</feature>
<feature type="transmembrane region" description="Helical" evidence="8">
    <location>
        <begin position="265"/>
        <end position="282"/>
    </location>
</feature>
<dbReference type="GO" id="GO:0005886">
    <property type="term" value="C:plasma membrane"/>
    <property type="evidence" value="ECO:0007669"/>
    <property type="project" value="UniProtKB-SubCell"/>
</dbReference>
<feature type="transmembrane region" description="Helical" evidence="8">
    <location>
        <begin position="94"/>
        <end position="114"/>
    </location>
</feature>
<dbReference type="PANTHER" id="PTHR23522:SF10">
    <property type="entry name" value="3-PHENYLPROPIONIC ACID TRANSPORTER-RELATED"/>
    <property type="match status" value="1"/>
</dbReference>
<feature type="transmembrane region" description="Helical" evidence="8">
    <location>
        <begin position="198"/>
        <end position="217"/>
    </location>
</feature>
<evidence type="ECO:0000256" key="6">
    <source>
        <dbReference type="ARBA" id="ARBA00022989"/>
    </source>
</evidence>
<dbReference type="AlphaFoldDB" id="A0AB39HTH3"/>
<keyword evidence="2" id="KW-0813">Transport</keyword>
<dbReference type="InterPro" id="IPR036259">
    <property type="entry name" value="MFS_trans_sf"/>
</dbReference>
<proteinExistence type="predicted"/>
<evidence type="ECO:0000256" key="1">
    <source>
        <dbReference type="ARBA" id="ARBA00004429"/>
    </source>
</evidence>
<feature type="transmembrane region" description="Helical" evidence="8">
    <location>
        <begin position="288"/>
        <end position="313"/>
    </location>
</feature>
<sequence length="386" mass="42825">MTKGPLVPLKMFLFSYYATNTIIISYLPLYLQYKGLTNAEVGWVLAIGPLATILAQPFWGFLSDKYKTVKKILLICVSGMLVASTIFFQMDVLVAILLSAGLFYFFSTPIGALGDSLAQRRAFELKVPFGSIRTWGSIGFAVSSLVIGFVLTNIGIQYMIFPYLMFGVFALFIATRLQDVQVSSEPVQLHDVKKMFSNKPYIFFLILIIFLCLTHRANDSFVGLYIVELGGSESLVGLAWFVGVISEAVVFALAGYWFKKYHPMVFVILAGALYSIRWLFFASAQSPFMVIALQSLHGVTFAVFYLAAFDYIARMVPRSLQSTGHLIFFSVFFGVSGIIGALMGGSIMEAYGGTTLYQVIAGFAFTGTILLTIYHTVIFKMRARNI</sequence>
<feature type="transmembrane region" description="Helical" evidence="8">
    <location>
        <begin position="12"/>
        <end position="31"/>
    </location>
</feature>
<feature type="transmembrane region" description="Helical" evidence="8">
    <location>
        <begin position="69"/>
        <end position="88"/>
    </location>
</feature>
<evidence type="ECO:0000256" key="2">
    <source>
        <dbReference type="ARBA" id="ARBA00022448"/>
    </source>
</evidence>
<feature type="transmembrane region" description="Helical" evidence="8">
    <location>
        <begin position="43"/>
        <end position="62"/>
    </location>
</feature>
<accession>A0AB39HTH3</accession>
<organism evidence="10">
    <name type="scientific">Ornithinibacillus sp. 4-3</name>
    <dbReference type="NCBI Taxonomy" id="3231488"/>
    <lineage>
        <taxon>Bacteria</taxon>
        <taxon>Bacillati</taxon>
        <taxon>Bacillota</taxon>
        <taxon>Bacilli</taxon>
        <taxon>Bacillales</taxon>
        <taxon>Bacillaceae</taxon>
        <taxon>Ornithinibacillus</taxon>
    </lineage>
</organism>
<keyword evidence="6 8" id="KW-1133">Transmembrane helix</keyword>
<feature type="transmembrane region" description="Helical" evidence="8">
    <location>
        <begin position="135"/>
        <end position="154"/>
    </location>
</feature>
<name>A0AB39HTH3_9BACI</name>
<dbReference type="GO" id="GO:0015528">
    <property type="term" value="F:lactose:proton symporter activity"/>
    <property type="evidence" value="ECO:0007669"/>
    <property type="project" value="TreeGrafter"/>
</dbReference>
<evidence type="ECO:0000256" key="3">
    <source>
        <dbReference type="ARBA" id="ARBA00022475"/>
    </source>
</evidence>
<keyword evidence="5 8" id="KW-0812">Transmembrane</keyword>
<dbReference type="InterPro" id="IPR024989">
    <property type="entry name" value="MFS_assoc_dom"/>
</dbReference>
<comment type="subcellular location">
    <subcellularLocation>
        <location evidence="1">Cell inner membrane</location>
        <topology evidence="1">Multi-pass membrane protein</topology>
    </subcellularLocation>
</comment>
<dbReference type="PIRSF" id="PIRSF004925">
    <property type="entry name" value="HcaT"/>
    <property type="match status" value="1"/>
</dbReference>
<dbReference type="GO" id="GO:0030395">
    <property type="term" value="F:lactose binding"/>
    <property type="evidence" value="ECO:0007669"/>
    <property type="project" value="TreeGrafter"/>
</dbReference>
<feature type="transmembrane region" description="Helical" evidence="8">
    <location>
        <begin position="160"/>
        <end position="177"/>
    </location>
</feature>
<keyword evidence="3" id="KW-1003">Cell membrane</keyword>
<protein>
    <submittedName>
        <fullName evidence="10">MFS transporter</fullName>
    </submittedName>
</protein>
<keyword evidence="7 8" id="KW-0472">Membrane</keyword>
<feature type="transmembrane region" description="Helical" evidence="8">
    <location>
        <begin position="325"/>
        <end position="344"/>
    </location>
</feature>
<dbReference type="InterPro" id="IPR026032">
    <property type="entry name" value="HcaT-like"/>
</dbReference>
<feature type="transmembrane region" description="Helical" evidence="8">
    <location>
        <begin position="237"/>
        <end position="258"/>
    </location>
</feature>
<evidence type="ECO:0000313" key="10">
    <source>
        <dbReference type="EMBL" id="XDK33653.1"/>
    </source>
</evidence>
<evidence type="ECO:0000259" key="9">
    <source>
        <dbReference type="Pfam" id="PF12832"/>
    </source>
</evidence>
<dbReference type="Gene3D" id="1.20.1250.20">
    <property type="entry name" value="MFS general substrate transporter like domains"/>
    <property type="match status" value="2"/>
</dbReference>
<dbReference type="PANTHER" id="PTHR23522">
    <property type="entry name" value="BLL5896 PROTEIN"/>
    <property type="match status" value="1"/>
</dbReference>
<gene>
    <name evidence="10" type="ORF">AB4Y30_04685</name>
</gene>
<reference evidence="10" key="1">
    <citation type="submission" date="2024-07" db="EMBL/GenBank/DDBJ databases">
        <title>Halotolerant mesophilic bacterium Ornithinibacillus sp. 4-3, sp. nov., isolated from soil.</title>
        <authorList>
            <person name="Sidarenka A.V."/>
            <person name="Guliayeva D.E."/>
            <person name="Leanovich S.I."/>
            <person name="Hileuskaya K.S."/>
            <person name="Akhremchuk A.E."/>
            <person name="Sikolenko M.A."/>
            <person name="Valentovich L.N."/>
        </authorList>
    </citation>
    <scope>NUCLEOTIDE SEQUENCE</scope>
    <source>
        <strain evidence="10">4-3</strain>
    </source>
</reference>
<feature type="domain" description="Major facilitator superfamily associated" evidence="9">
    <location>
        <begin position="8"/>
        <end position="358"/>
    </location>
</feature>
<evidence type="ECO:0000256" key="4">
    <source>
        <dbReference type="ARBA" id="ARBA00022519"/>
    </source>
</evidence>
<dbReference type="EMBL" id="CP162599">
    <property type="protein sequence ID" value="XDK33653.1"/>
    <property type="molecule type" value="Genomic_DNA"/>
</dbReference>
<dbReference type="SUPFAM" id="SSF103473">
    <property type="entry name" value="MFS general substrate transporter"/>
    <property type="match status" value="1"/>
</dbReference>
<keyword evidence="4" id="KW-0997">Cell inner membrane</keyword>
<dbReference type="RefSeq" id="WP_368654331.1">
    <property type="nucleotide sequence ID" value="NZ_CP162599.1"/>
</dbReference>
<dbReference type="Pfam" id="PF12832">
    <property type="entry name" value="MFS_1_like"/>
    <property type="match status" value="1"/>
</dbReference>
<evidence type="ECO:0000256" key="5">
    <source>
        <dbReference type="ARBA" id="ARBA00022692"/>
    </source>
</evidence>